<dbReference type="Pfam" id="PF13531">
    <property type="entry name" value="SBP_bac_11"/>
    <property type="match status" value="1"/>
</dbReference>
<dbReference type="EMBL" id="BSNI01000002">
    <property type="protein sequence ID" value="GLQ19015.1"/>
    <property type="molecule type" value="Genomic_DNA"/>
</dbReference>
<reference evidence="2" key="2">
    <citation type="submission" date="2023-01" db="EMBL/GenBank/DDBJ databases">
        <title>Draft genome sequence of Maritalea porphyrae strain NBRC 107169.</title>
        <authorList>
            <person name="Sun Q."/>
            <person name="Mori K."/>
        </authorList>
    </citation>
    <scope>NUCLEOTIDE SEQUENCE</scope>
    <source>
        <strain evidence="2">NBRC 107169</strain>
    </source>
</reference>
<evidence type="ECO:0000256" key="1">
    <source>
        <dbReference type="ARBA" id="ARBA00022729"/>
    </source>
</evidence>
<dbReference type="Proteomes" id="UP001161405">
    <property type="component" value="Unassembled WGS sequence"/>
</dbReference>
<sequence length="347" mass="38242">MRNANIRSLFVGILLLLGLGSISYAFEIEEQKRYSGANAQQSLSILSTADIAVFEPIILAFQRANPTININYVTSGSTEVMKAIYKEQAQFDLVISSAMDLQTKLANDGFALDYSSEATNALPDWARWRNQVFGFTQEPAVMVISEASFEGLEVPRTRQELIETLRENPERFSGRVGTYDVRTSGLGYLFATQDSRNTESFWRLTEVMGRLDAQLYCCSGGMISDVASGKLALAYNVLGSYAASQIEGRDGLRIVPLDDFVGVMMRTAIIPVGANNPDAAGRFIDFLVRLGQHPELSESTGLPSIVDQPLPAGTVMRPIRLGPGLLVFLDQLRRETFVRSWASSIEQ</sequence>
<evidence type="ECO:0000313" key="2">
    <source>
        <dbReference type="EMBL" id="GLQ19015.1"/>
    </source>
</evidence>
<dbReference type="PANTHER" id="PTHR30006">
    <property type="entry name" value="THIAMINE-BINDING PERIPLASMIC PROTEIN-RELATED"/>
    <property type="match status" value="1"/>
</dbReference>
<accession>A0ABQ5UWD3</accession>
<reference evidence="2" key="1">
    <citation type="journal article" date="2014" name="Int. J. Syst. Evol. Microbiol.">
        <title>Complete genome of a new Firmicutes species belonging to the dominant human colonic microbiota ('Ruminococcus bicirculans') reveals two chromosomes and a selective capacity to utilize plant glucans.</title>
        <authorList>
            <consortium name="NISC Comparative Sequencing Program"/>
            <person name="Wegmann U."/>
            <person name="Louis P."/>
            <person name="Goesmann A."/>
            <person name="Henrissat B."/>
            <person name="Duncan S.H."/>
            <person name="Flint H.J."/>
        </authorList>
    </citation>
    <scope>NUCLEOTIDE SEQUENCE</scope>
    <source>
        <strain evidence="2">NBRC 107169</strain>
    </source>
</reference>
<gene>
    <name evidence="2" type="primary">afuA</name>
    <name evidence="2" type="ORF">GCM10007879_32640</name>
</gene>
<comment type="caution">
    <text evidence="2">The sequence shown here is derived from an EMBL/GenBank/DDBJ whole genome shotgun (WGS) entry which is preliminary data.</text>
</comment>
<dbReference type="RefSeq" id="WP_284366189.1">
    <property type="nucleotide sequence ID" value="NZ_BSNI01000002.1"/>
</dbReference>
<protein>
    <submittedName>
        <fullName evidence="2">Periplasmic iron-binding protein</fullName>
    </submittedName>
</protein>
<keyword evidence="3" id="KW-1185">Reference proteome</keyword>
<name>A0ABQ5UWD3_9HYPH</name>
<dbReference type="SUPFAM" id="SSF53850">
    <property type="entry name" value="Periplasmic binding protein-like II"/>
    <property type="match status" value="1"/>
</dbReference>
<evidence type="ECO:0000313" key="3">
    <source>
        <dbReference type="Proteomes" id="UP001161405"/>
    </source>
</evidence>
<dbReference type="Gene3D" id="3.40.190.10">
    <property type="entry name" value="Periplasmic binding protein-like II"/>
    <property type="match status" value="2"/>
</dbReference>
<dbReference type="PANTHER" id="PTHR30006:SF25">
    <property type="entry name" value="PHOSPHOGLYCERATE TRANSPORT REGULATORY PROTEIN PGTC"/>
    <property type="match status" value="1"/>
</dbReference>
<proteinExistence type="predicted"/>
<organism evidence="2 3">
    <name type="scientific">Maritalea porphyrae</name>
    <dbReference type="NCBI Taxonomy" id="880732"/>
    <lineage>
        <taxon>Bacteria</taxon>
        <taxon>Pseudomonadati</taxon>
        <taxon>Pseudomonadota</taxon>
        <taxon>Alphaproteobacteria</taxon>
        <taxon>Hyphomicrobiales</taxon>
        <taxon>Devosiaceae</taxon>
        <taxon>Maritalea</taxon>
    </lineage>
</organism>
<keyword evidence="1" id="KW-0732">Signal</keyword>